<dbReference type="EMBL" id="VOKX01000116">
    <property type="protein sequence ID" value="KAB7834231.1"/>
    <property type="molecule type" value="Genomic_DNA"/>
</dbReference>
<dbReference type="AlphaFoldDB" id="A0A5N5VZ68"/>
<evidence type="ECO:0000313" key="3">
    <source>
        <dbReference type="EMBL" id="KAB7834231.1"/>
    </source>
</evidence>
<dbReference type="Pfam" id="PF19054">
    <property type="entry name" value="DUF5753"/>
    <property type="match status" value="1"/>
</dbReference>
<dbReference type="RefSeq" id="WP_152265651.1">
    <property type="nucleotide sequence ID" value="NZ_VOKX01000116.1"/>
</dbReference>
<dbReference type="GO" id="GO:0003677">
    <property type="term" value="F:DNA binding"/>
    <property type="evidence" value="ECO:0007669"/>
    <property type="project" value="InterPro"/>
</dbReference>
<organism evidence="3 4">
    <name type="scientific">Streptomyces mobaraensis</name>
    <name type="common">Streptoverticillium mobaraense</name>
    <dbReference type="NCBI Taxonomy" id="35621"/>
    <lineage>
        <taxon>Bacteria</taxon>
        <taxon>Bacillati</taxon>
        <taxon>Actinomycetota</taxon>
        <taxon>Actinomycetes</taxon>
        <taxon>Kitasatosporales</taxon>
        <taxon>Streptomycetaceae</taxon>
        <taxon>Streptomyces</taxon>
    </lineage>
</organism>
<dbReference type="SUPFAM" id="SSF47413">
    <property type="entry name" value="lambda repressor-like DNA-binding domains"/>
    <property type="match status" value="1"/>
</dbReference>
<dbReference type="Pfam" id="PF13560">
    <property type="entry name" value="HTH_31"/>
    <property type="match status" value="1"/>
</dbReference>
<evidence type="ECO:0000256" key="1">
    <source>
        <dbReference type="SAM" id="MobiDB-lite"/>
    </source>
</evidence>
<comment type="caution">
    <text evidence="3">The sequence shown here is derived from an EMBL/GenBank/DDBJ whole genome shotgun (WGS) entry which is preliminary data.</text>
</comment>
<evidence type="ECO:0000313" key="4">
    <source>
        <dbReference type="Proteomes" id="UP000327000"/>
    </source>
</evidence>
<feature type="domain" description="DUF5753" evidence="2">
    <location>
        <begin position="94"/>
        <end position="267"/>
    </location>
</feature>
<dbReference type="InterPro" id="IPR043917">
    <property type="entry name" value="DUF5753"/>
</dbReference>
<feature type="compositionally biased region" description="Basic residues" evidence="1">
    <location>
        <begin position="294"/>
        <end position="315"/>
    </location>
</feature>
<dbReference type="OrthoDB" id="3863809at2"/>
<dbReference type="InterPro" id="IPR001387">
    <property type="entry name" value="Cro/C1-type_HTH"/>
</dbReference>
<name>A0A5N5VZ68_STRMB</name>
<protein>
    <submittedName>
        <fullName evidence="3">Helix-turn-helix domain-containing protein</fullName>
    </submittedName>
</protein>
<evidence type="ECO:0000259" key="2">
    <source>
        <dbReference type="Pfam" id="PF19054"/>
    </source>
</evidence>
<proteinExistence type="predicted"/>
<dbReference type="Gene3D" id="1.10.260.40">
    <property type="entry name" value="lambda repressor-like DNA-binding domains"/>
    <property type="match status" value="1"/>
</dbReference>
<reference evidence="3 4" key="1">
    <citation type="journal article" date="2019" name="Microb. Cell Fact.">
        <title>Exploring novel herbicidin analogues by transcriptional regulator overexpression and MS/MS molecular networking.</title>
        <authorList>
            <person name="Shi Y."/>
            <person name="Gu R."/>
            <person name="Li Y."/>
            <person name="Wang X."/>
            <person name="Ren W."/>
            <person name="Li X."/>
            <person name="Wang L."/>
            <person name="Xie Y."/>
            <person name="Hong B."/>
        </authorList>
    </citation>
    <scope>NUCLEOTIDE SEQUENCE [LARGE SCALE GENOMIC DNA]</scope>
    <source>
        <strain evidence="3 4">US-43</strain>
    </source>
</reference>
<gene>
    <name evidence="3" type="ORF">FRZ00_29925</name>
</gene>
<feature type="region of interest" description="Disordered" evidence="1">
    <location>
        <begin position="282"/>
        <end position="315"/>
    </location>
</feature>
<keyword evidence="4" id="KW-1185">Reference proteome</keyword>
<accession>A0A5N5VZ68</accession>
<dbReference type="InterPro" id="IPR010982">
    <property type="entry name" value="Lambda_DNA-bd_dom_sf"/>
</dbReference>
<dbReference type="Proteomes" id="UP000327000">
    <property type="component" value="Unassembled WGS sequence"/>
</dbReference>
<sequence>MSARNAASSAPGGRRAFGQLLAHYRRAAGETQESLAPQILCERSVLSRIETGDRVPSEPLVKRCDAKLRTGGALYKLWRETDWYPDLAYPDWFQRRLNLEAKAVSVSEFTVQVIPGLLQSEEYVHALFSRDADPARRAQRIRTRLGRQERFLCSGGPLLIAVVDESALRNVVGSPRVMAVQCRFLLNVGKLPNVRVQVAPASNSNLMRPRTSMTLIRLPDGEEWAYYESLDRGHFSDDPAVVARYAQSYDVLRADCLSANDSAAFIRNALEEYGRGREGHYKRRVLGEEQPQPPRRHQLRGNRPRYPRLHPRAGQ</sequence>
<dbReference type="CDD" id="cd00093">
    <property type="entry name" value="HTH_XRE"/>
    <property type="match status" value="1"/>
</dbReference>